<reference evidence="8" key="2">
    <citation type="submission" date="2022-06" db="UniProtKB">
        <authorList>
            <consortium name="EnsemblMetazoa"/>
        </authorList>
    </citation>
    <scope>IDENTIFICATION</scope>
    <source>
        <strain evidence="8">DF5081</strain>
    </source>
</reference>
<dbReference type="InterPro" id="IPR036322">
    <property type="entry name" value="WD40_repeat_dom_sf"/>
</dbReference>
<organism evidence="8 9">
    <name type="scientific">Caenorhabditis japonica</name>
    <dbReference type="NCBI Taxonomy" id="281687"/>
    <lineage>
        <taxon>Eukaryota</taxon>
        <taxon>Metazoa</taxon>
        <taxon>Ecdysozoa</taxon>
        <taxon>Nematoda</taxon>
        <taxon>Chromadorea</taxon>
        <taxon>Rhabditida</taxon>
        <taxon>Rhabditina</taxon>
        <taxon>Rhabditomorpha</taxon>
        <taxon>Rhabditoidea</taxon>
        <taxon>Rhabditidae</taxon>
        <taxon>Peloderinae</taxon>
        <taxon>Caenorhabditis</taxon>
    </lineage>
</organism>
<dbReference type="SMART" id="SM00320">
    <property type="entry name" value="WD40"/>
    <property type="match status" value="6"/>
</dbReference>
<dbReference type="PANTHER" id="PTHR22852">
    <property type="entry name" value="LETHAL 2 DENTICLELESS PROTEIN RETINOIC ACID-REGULATED NUCLEAR MATRIX-ASSOCIATED PROTEIN"/>
    <property type="match status" value="1"/>
</dbReference>
<dbReference type="SUPFAM" id="SSF50978">
    <property type="entry name" value="WD40 repeat-like"/>
    <property type="match status" value="1"/>
</dbReference>
<protein>
    <submittedName>
        <fullName evidence="8">WD_REPEATS_REGION domain-containing protein</fullName>
    </submittedName>
</protein>
<dbReference type="PRINTS" id="PR00320">
    <property type="entry name" value="GPROTEINBRPT"/>
</dbReference>
<dbReference type="PANTHER" id="PTHR22852:SF0">
    <property type="entry name" value="DENTICLELESS PROTEIN HOMOLOG"/>
    <property type="match status" value="1"/>
</dbReference>
<reference evidence="9" key="1">
    <citation type="submission" date="2010-08" db="EMBL/GenBank/DDBJ databases">
        <authorList>
            <consortium name="Caenorhabditis japonica Sequencing Consortium"/>
            <person name="Wilson R.K."/>
        </authorList>
    </citation>
    <scope>NUCLEOTIDE SEQUENCE [LARGE SCALE GENOMIC DNA]</scope>
    <source>
        <strain evidence="9">DF5081</strain>
    </source>
</reference>
<name>A0A8R1HGG3_CAEJA</name>
<dbReference type="EnsemblMetazoa" id="CJA00713.1">
    <property type="protein sequence ID" value="CJA00713.1"/>
    <property type="gene ID" value="WBGene00119917"/>
</dbReference>
<dbReference type="InterPro" id="IPR051865">
    <property type="entry name" value="WD-repeat_CDT2_adapter"/>
</dbReference>
<evidence type="ECO:0000256" key="3">
    <source>
        <dbReference type="ARBA" id="ARBA00022737"/>
    </source>
</evidence>
<dbReference type="Proteomes" id="UP000005237">
    <property type="component" value="Unassembled WGS sequence"/>
</dbReference>
<dbReference type="GO" id="GO:0030674">
    <property type="term" value="F:protein-macromolecule adaptor activity"/>
    <property type="evidence" value="ECO:0007669"/>
    <property type="project" value="TreeGrafter"/>
</dbReference>
<evidence type="ECO:0000256" key="5">
    <source>
        <dbReference type="ARBA" id="ARBA00038344"/>
    </source>
</evidence>
<feature type="repeat" description="WD" evidence="6">
    <location>
        <begin position="122"/>
        <end position="164"/>
    </location>
</feature>
<keyword evidence="2 6" id="KW-0853">WD repeat</keyword>
<keyword evidence="4" id="KW-0833">Ubl conjugation pathway</keyword>
<feature type="repeat" description="WD" evidence="6">
    <location>
        <begin position="76"/>
        <end position="118"/>
    </location>
</feature>
<dbReference type="InterPro" id="IPR015943">
    <property type="entry name" value="WD40/YVTN_repeat-like_dom_sf"/>
</dbReference>
<accession>A0A8R1HGG3</accession>
<dbReference type="Pfam" id="PF00400">
    <property type="entry name" value="WD40"/>
    <property type="match status" value="3"/>
</dbReference>
<proteinExistence type="inferred from homology"/>
<evidence type="ECO:0000256" key="6">
    <source>
        <dbReference type="PROSITE-ProRule" id="PRU00221"/>
    </source>
</evidence>
<dbReference type="PROSITE" id="PS50294">
    <property type="entry name" value="WD_REPEATS_REGION"/>
    <property type="match status" value="1"/>
</dbReference>
<keyword evidence="3" id="KW-0677">Repeat</keyword>
<dbReference type="Gene3D" id="2.130.10.10">
    <property type="entry name" value="YVTN repeat-like/Quinoprotein amine dehydrogenase"/>
    <property type="match status" value="2"/>
</dbReference>
<sequence>MRCPSAVFEELESRHYTMPVGETDAHNSWVTARFSPHQSQEHILYLGDDPGNIGIFDVRKFHDRSVPIEERQLHFIPAHDGAIMDIVGVPNKEQQIVSISGDSTVRCWDLTQSAADRKSELFYGHEGSVRSICFSPDESNVFATGGRDGKIKLWDMRVSQIKKKDLDCRLATTTYETAHPSSQLEKPAPGTPRSKAKPKYVPWSVTSVLYLDNYHIATASSNAESGIRVWDVRMPTRNGEGRPVRTFRIPTSKGQKTFGVTCMSIDRFGSRIFVSCTNSTIFEYATLSASLEPVNNYSGVKIGDFYTQVACSPVADVIACGSEDNRALMFDLQDQYHYMNDRFLPDEVEKRRTRFPKYSLGGHEKKVLNVGWSANGKYFMSMDEGGVRIWNEPRHRKAWPLNEDDPIPAPETRDLGLSYEQVKPFEMTDPDAAMSCMDSISISPRQRLGSVGSSPQKNRGAKRRIVLTSPFKTIGSPRLLNRSPMAKICK</sequence>
<dbReference type="InterPro" id="IPR020472">
    <property type="entry name" value="WD40_PAC1"/>
</dbReference>
<evidence type="ECO:0000256" key="7">
    <source>
        <dbReference type="SAM" id="MobiDB-lite"/>
    </source>
</evidence>
<dbReference type="GO" id="GO:0007095">
    <property type="term" value="P:mitotic G2 DNA damage checkpoint signaling"/>
    <property type="evidence" value="ECO:0007669"/>
    <property type="project" value="TreeGrafter"/>
</dbReference>
<feature type="region of interest" description="Disordered" evidence="7">
    <location>
        <begin position="178"/>
        <end position="197"/>
    </location>
</feature>
<comment type="similarity">
    <text evidence="5">Belongs to the WD repeat cdt2 family.</text>
</comment>
<keyword evidence="9" id="KW-1185">Reference proteome</keyword>
<evidence type="ECO:0000313" key="9">
    <source>
        <dbReference type="Proteomes" id="UP000005237"/>
    </source>
</evidence>
<dbReference type="GO" id="GO:0043161">
    <property type="term" value="P:proteasome-mediated ubiquitin-dependent protein catabolic process"/>
    <property type="evidence" value="ECO:0007669"/>
    <property type="project" value="EnsemblMetazoa"/>
</dbReference>
<dbReference type="InterPro" id="IPR001680">
    <property type="entry name" value="WD40_rpt"/>
</dbReference>
<evidence type="ECO:0000256" key="1">
    <source>
        <dbReference type="ARBA" id="ARBA00004906"/>
    </source>
</evidence>
<evidence type="ECO:0000313" key="8">
    <source>
        <dbReference type="EnsemblMetazoa" id="CJA00713.1"/>
    </source>
</evidence>
<evidence type="ECO:0000256" key="2">
    <source>
        <dbReference type="ARBA" id="ARBA00022574"/>
    </source>
</evidence>
<dbReference type="PROSITE" id="PS50082">
    <property type="entry name" value="WD_REPEATS_2"/>
    <property type="match status" value="2"/>
</dbReference>
<evidence type="ECO:0000256" key="4">
    <source>
        <dbReference type="ARBA" id="ARBA00022786"/>
    </source>
</evidence>
<dbReference type="AlphaFoldDB" id="A0A8R1HGG3"/>
<comment type="pathway">
    <text evidence="1">Protein modification; protein ubiquitination.</text>
</comment>
<dbReference type="GO" id="GO:0005634">
    <property type="term" value="C:nucleus"/>
    <property type="evidence" value="ECO:0007669"/>
    <property type="project" value="EnsemblMetazoa"/>
</dbReference>